<dbReference type="EMBL" id="JAVCAP010000031">
    <property type="protein sequence ID" value="MDP8568693.1"/>
    <property type="molecule type" value="Genomic_DNA"/>
</dbReference>
<dbReference type="InterPro" id="IPR051917">
    <property type="entry name" value="Transposase-Integrase"/>
</dbReference>
<feature type="domain" description="Integrase catalytic" evidence="3">
    <location>
        <begin position="173"/>
        <end position="326"/>
    </location>
</feature>
<dbReference type="NCBIfam" id="NF033563">
    <property type="entry name" value="transpos_IS30"/>
    <property type="match status" value="1"/>
</dbReference>
<dbReference type="InterPro" id="IPR001584">
    <property type="entry name" value="Integrase_cat-core"/>
</dbReference>
<dbReference type="InterPro" id="IPR001598">
    <property type="entry name" value="Transposase_IS30_CS"/>
</dbReference>
<sequence>MQVQLTSGLKPSLIAAGLGRSVSTILRELGRNGWEKPQHRRGRGRPAIAGKYRAVVAQDRADSLSTKPRIERRLQIGNRLWQVVMGYLKQGYSPEQIAGTLKTVNADHPQLQVSHETIYSAIYLMPRGELRTEVIGWLRFGHTKRRPRARGEDRRGKIPDMVSIHDRPPEVDERLVPGHWEGDLIKGKGNRSAIGTIVERTTLFTVLAKMENATAESAVSGFSHVLNRIEAQKRLSMTYDQGREMAKHVELTESTGISVYFADPHSPWQRGINENTNGLLRQYLPKGEDLSVFSQDELDAIAWKLNTRPRKSLGFKCPAELFTPDAFDFRQHHAAAFALQP</sequence>
<dbReference type="InterPro" id="IPR036397">
    <property type="entry name" value="RNaseH_sf"/>
</dbReference>
<accession>A0ABT9JVS2</accession>
<dbReference type="PANTHER" id="PTHR10948:SF23">
    <property type="entry name" value="TRANSPOSASE INSI FOR INSERTION SEQUENCE ELEMENT IS30A-RELATED"/>
    <property type="match status" value="1"/>
</dbReference>
<evidence type="ECO:0000256" key="1">
    <source>
        <dbReference type="ARBA" id="ARBA00002190"/>
    </source>
</evidence>
<dbReference type="Proteomes" id="UP001225906">
    <property type="component" value="Unassembled WGS sequence"/>
</dbReference>
<dbReference type="PANTHER" id="PTHR10948">
    <property type="entry name" value="TRANSPOSASE"/>
    <property type="match status" value="1"/>
</dbReference>
<organism evidence="4 5">
    <name type="scientific">Methylophilus aquaticus</name>
    <dbReference type="NCBI Taxonomy" id="1971610"/>
    <lineage>
        <taxon>Bacteria</taxon>
        <taxon>Pseudomonadati</taxon>
        <taxon>Pseudomonadota</taxon>
        <taxon>Betaproteobacteria</taxon>
        <taxon>Nitrosomonadales</taxon>
        <taxon>Methylophilaceae</taxon>
        <taxon>Methylophilus</taxon>
    </lineage>
</organism>
<keyword evidence="5" id="KW-1185">Reference proteome</keyword>
<comment type="similarity">
    <text evidence="2">Belongs to the transposase IS30 family.</text>
</comment>
<dbReference type="RefSeq" id="WP_306390478.1">
    <property type="nucleotide sequence ID" value="NZ_JAVCAP010000031.1"/>
</dbReference>
<dbReference type="InterPro" id="IPR053392">
    <property type="entry name" value="Transposase_IS30-like"/>
</dbReference>
<dbReference type="SUPFAM" id="SSF53098">
    <property type="entry name" value="Ribonuclease H-like"/>
    <property type="match status" value="1"/>
</dbReference>
<evidence type="ECO:0000259" key="3">
    <source>
        <dbReference type="PROSITE" id="PS50994"/>
    </source>
</evidence>
<evidence type="ECO:0000313" key="4">
    <source>
        <dbReference type="EMBL" id="MDP8568693.1"/>
    </source>
</evidence>
<dbReference type="InterPro" id="IPR012337">
    <property type="entry name" value="RNaseH-like_sf"/>
</dbReference>
<comment type="function">
    <text evidence="1">Required for the transposition of the insertion element.</text>
</comment>
<dbReference type="Gene3D" id="3.30.420.10">
    <property type="entry name" value="Ribonuclease H-like superfamily/Ribonuclease H"/>
    <property type="match status" value="1"/>
</dbReference>
<protein>
    <submittedName>
        <fullName evidence="4">IS30 family transposase</fullName>
    </submittedName>
</protein>
<evidence type="ECO:0000256" key="2">
    <source>
        <dbReference type="ARBA" id="ARBA00006363"/>
    </source>
</evidence>
<name>A0ABT9JVS2_9PROT</name>
<gene>
    <name evidence="4" type="ORF">Q9291_12615</name>
</gene>
<reference evidence="5" key="1">
    <citation type="journal article" date="2019" name="Int. J. Syst. Evol. Microbiol.">
        <title>The Global Catalogue of Microorganisms (GCM) 10K type strain sequencing project: providing services to taxonomists for standard genome sequencing and annotation.</title>
        <authorList>
            <consortium name="The Broad Institute Genomics Platform"/>
            <consortium name="The Broad Institute Genome Sequencing Center for Infectious Disease"/>
            <person name="Wu L."/>
            <person name="Ma J."/>
        </authorList>
    </citation>
    <scope>NUCLEOTIDE SEQUENCE [LARGE SCALE GENOMIC DNA]</scope>
    <source>
        <strain evidence="5">VKM B-3159</strain>
    </source>
</reference>
<evidence type="ECO:0000313" key="5">
    <source>
        <dbReference type="Proteomes" id="UP001225906"/>
    </source>
</evidence>
<dbReference type="PROSITE" id="PS01043">
    <property type="entry name" value="TRANSPOSASE_IS30"/>
    <property type="match status" value="1"/>
</dbReference>
<dbReference type="Pfam" id="PF00665">
    <property type="entry name" value="rve"/>
    <property type="match status" value="1"/>
</dbReference>
<proteinExistence type="inferred from homology"/>
<comment type="caution">
    <text evidence="4">The sequence shown here is derived from an EMBL/GenBank/DDBJ whole genome shotgun (WGS) entry which is preliminary data.</text>
</comment>
<dbReference type="PROSITE" id="PS50994">
    <property type="entry name" value="INTEGRASE"/>
    <property type="match status" value="1"/>
</dbReference>